<evidence type="ECO:0000256" key="6">
    <source>
        <dbReference type="ARBA" id="ARBA00023026"/>
    </source>
</evidence>
<evidence type="ECO:0000256" key="8">
    <source>
        <dbReference type="RuleBase" id="RU004296"/>
    </source>
</evidence>
<dbReference type="InterPro" id="IPR008353">
    <property type="entry name" value="Peptidase_S1B_tx"/>
</dbReference>
<dbReference type="InterPro" id="IPR000126">
    <property type="entry name" value="V8_ser_AS"/>
</dbReference>
<dbReference type="RefSeq" id="WP_047529578.1">
    <property type="nucleotide sequence ID" value="NZ_CCEH01000004.1"/>
</dbReference>
<organism evidence="9 10">
    <name type="scientific">Staphylococcus schweitzeri</name>
    <dbReference type="NCBI Taxonomy" id="1654388"/>
    <lineage>
        <taxon>Bacteria</taxon>
        <taxon>Bacillati</taxon>
        <taxon>Bacillota</taxon>
        <taxon>Bacilli</taxon>
        <taxon>Bacillales</taxon>
        <taxon>Staphylococcaceae</taxon>
        <taxon>Staphylococcus</taxon>
    </lineage>
</organism>
<keyword evidence="4 8" id="KW-0378">Hydrolase</keyword>
<dbReference type="EC" id="3.4.21.-" evidence="8"/>
<dbReference type="PROSITE" id="PS00673">
    <property type="entry name" value="V8_SER"/>
    <property type="match status" value="1"/>
</dbReference>
<evidence type="ECO:0000313" key="9">
    <source>
        <dbReference type="EMBL" id="CDR27490.1"/>
    </source>
</evidence>
<dbReference type="Pfam" id="PF13365">
    <property type="entry name" value="Trypsin_2"/>
    <property type="match status" value="1"/>
</dbReference>
<gene>
    <name evidence="9" type="primary">etb</name>
    <name evidence="9" type="ORF">ERS140147_00594</name>
</gene>
<protein>
    <recommendedName>
        <fullName evidence="8">Serine protease</fullName>
        <ecNumber evidence="8">3.4.21.-</ecNumber>
    </recommendedName>
</protein>
<feature type="active site" description="Charge relay system" evidence="7">
    <location>
        <position position="221"/>
    </location>
</feature>
<dbReference type="Gene3D" id="2.40.10.10">
    <property type="entry name" value="Trypsin-like serine proteases"/>
    <property type="match status" value="2"/>
</dbReference>
<name>A0A077UGT4_9STAP</name>
<proteinExistence type="inferred from homology"/>
<evidence type="ECO:0000313" key="10">
    <source>
        <dbReference type="Proteomes" id="UP000044616"/>
    </source>
</evidence>
<evidence type="ECO:0000256" key="2">
    <source>
        <dbReference type="ARBA" id="ARBA00022670"/>
    </source>
</evidence>
<feature type="active site" description="Charge relay system" evidence="7">
    <location>
        <position position="147"/>
    </location>
</feature>
<dbReference type="SMR" id="A0A077UGT4"/>
<keyword evidence="5 8" id="KW-0720">Serine protease</keyword>
<dbReference type="SUPFAM" id="SSF50494">
    <property type="entry name" value="Trypsin-like serine proteases"/>
    <property type="match status" value="1"/>
</dbReference>
<keyword evidence="3 8" id="KW-0732">Signal</keyword>
<sequence>MAKNILKMLFITLSLTIFLSPLISHAENKLFANTYEESEILKKREKYNAPPSTLSEEVFSKVSNTMKSPYNSVGTVFIKGETIASGVLIGKNTIITNYHISRMAKKDPTKVIFTPGSTKTEDGVYKTPYGQFVAEEINEHPYGQGTDLSIIKLKPNKDGKSAGDLIPPAKIADSIDLQQGDKISLLGYPYNFSTNFLYRSEIEIFNLNSGQYFGYTESGNSGSGLFNLKGELVGIHVGKGGKYNLPIGKFFNTEIGSLYSVDNSLSTLGSDLKKRAELQSH</sequence>
<dbReference type="InterPro" id="IPR008256">
    <property type="entry name" value="Peptidase_S1B"/>
</dbReference>
<evidence type="ECO:0000256" key="4">
    <source>
        <dbReference type="ARBA" id="ARBA00022801"/>
    </source>
</evidence>
<dbReference type="PROSITE" id="PS00672">
    <property type="entry name" value="V8_HIS"/>
    <property type="match status" value="1"/>
</dbReference>
<keyword evidence="6" id="KW-0843">Virulence</keyword>
<dbReference type="InterPro" id="IPR009003">
    <property type="entry name" value="Peptidase_S1_PA"/>
</dbReference>
<dbReference type="PRINTS" id="PR00839">
    <property type="entry name" value="V8PROTEASE"/>
</dbReference>
<dbReference type="EMBL" id="CCEH01000004">
    <property type="protein sequence ID" value="CDR27490.1"/>
    <property type="molecule type" value="Genomic_DNA"/>
</dbReference>
<dbReference type="GO" id="GO:0004252">
    <property type="term" value="F:serine-type endopeptidase activity"/>
    <property type="evidence" value="ECO:0007669"/>
    <property type="project" value="InterPro"/>
</dbReference>
<feature type="active site" description="Charge relay system" evidence="7">
    <location>
        <position position="99"/>
    </location>
</feature>
<evidence type="ECO:0000256" key="3">
    <source>
        <dbReference type="ARBA" id="ARBA00022729"/>
    </source>
</evidence>
<dbReference type="AlphaFoldDB" id="A0A077UGT4"/>
<dbReference type="GO" id="GO:0006508">
    <property type="term" value="P:proteolysis"/>
    <property type="evidence" value="ECO:0007669"/>
    <property type="project" value="UniProtKB-KW"/>
</dbReference>
<evidence type="ECO:0000256" key="1">
    <source>
        <dbReference type="ARBA" id="ARBA00008764"/>
    </source>
</evidence>
<dbReference type="Proteomes" id="UP000044616">
    <property type="component" value="Unassembled WGS sequence"/>
</dbReference>
<reference evidence="9 10" key="1">
    <citation type="submission" date="2014-05" db="EMBL/GenBank/DDBJ databases">
        <authorList>
            <person name="Aslett A.Martin."/>
            <person name="De Silva Nishadi"/>
        </authorList>
    </citation>
    <scope>NUCLEOTIDE SEQUENCE [LARGE SCALE GENOMIC DNA]</scope>
</reference>
<dbReference type="InterPro" id="IPR043504">
    <property type="entry name" value="Peptidase_S1_PA_chymotrypsin"/>
</dbReference>
<comment type="similarity">
    <text evidence="1 8">Belongs to the peptidase S1B family.</text>
</comment>
<feature type="chain" id="PRO_5006985891" description="Serine protease" evidence="8">
    <location>
        <begin position="27"/>
        <end position="281"/>
    </location>
</feature>
<evidence type="ECO:0000256" key="5">
    <source>
        <dbReference type="ARBA" id="ARBA00022825"/>
    </source>
</evidence>
<dbReference type="PRINTS" id="PR01774">
    <property type="entry name" value="EXFOLTOXIN"/>
</dbReference>
<evidence type="ECO:0000256" key="7">
    <source>
        <dbReference type="PIRSR" id="PIRSR608256-1"/>
    </source>
</evidence>
<keyword evidence="2 8" id="KW-0645">Protease</keyword>
<feature type="signal peptide" evidence="8">
    <location>
        <begin position="1"/>
        <end position="26"/>
    </location>
</feature>
<accession>A0A077UGT4</accession>
<dbReference type="InterPro" id="IPR028301">
    <property type="entry name" value="V8_his_AS"/>
</dbReference>